<evidence type="ECO:0000313" key="3">
    <source>
        <dbReference type="Proteomes" id="UP000813461"/>
    </source>
</evidence>
<accession>A0A8K0R5B4</accession>
<protein>
    <recommendedName>
        <fullName evidence="1">Heterokaryon incompatibility domain-containing protein</fullName>
    </recommendedName>
</protein>
<dbReference type="Pfam" id="PF06985">
    <property type="entry name" value="HET"/>
    <property type="match status" value="1"/>
</dbReference>
<evidence type="ECO:0000259" key="1">
    <source>
        <dbReference type="Pfam" id="PF06985"/>
    </source>
</evidence>
<proteinExistence type="predicted"/>
<dbReference type="EMBL" id="JAGMVJ010000012">
    <property type="protein sequence ID" value="KAH7084195.1"/>
    <property type="molecule type" value="Genomic_DNA"/>
</dbReference>
<name>A0A8K0R5B4_9PLEO</name>
<dbReference type="PANTHER" id="PTHR24148:SF73">
    <property type="entry name" value="HET DOMAIN PROTEIN (AFU_ORTHOLOGUE AFUA_8G01020)"/>
    <property type="match status" value="1"/>
</dbReference>
<organism evidence="2 3">
    <name type="scientific">Paraphoma chrysanthemicola</name>
    <dbReference type="NCBI Taxonomy" id="798071"/>
    <lineage>
        <taxon>Eukaryota</taxon>
        <taxon>Fungi</taxon>
        <taxon>Dikarya</taxon>
        <taxon>Ascomycota</taxon>
        <taxon>Pezizomycotina</taxon>
        <taxon>Dothideomycetes</taxon>
        <taxon>Pleosporomycetidae</taxon>
        <taxon>Pleosporales</taxon>
        <taxon>Pleosporineae</taxon>
        <taxon>Phaeosphaeriaceae</taxon>
        <taxon>Paraphoma</taxon>
    </lineage>
</organism>
<sequence>METPKRVGQDLPVFKHKRLDASNPKAIRLLQVLPDLSSGGLIQCKIFHDNIDAKFACLSYVWGDVVSQKAISIIDEDGLESFLVIRRNLWDFLDVARSKFSDPSLSKVDAQLEADSEEESEAETIARLEAAYVAKFDPNRTRCSSYRVKNLDHRLWIDAICIDQTVVSEDKQTPEYREILSERNQQIQMMGDIYRGRTVLAWLGCDKEIASFMVAFGQSWELVYFRQEERLGLRKSYMEQASDSIDSLKSLGGQKFSRNEYWNRAWITQELTLAGTVILLSGLQELGVWRIREVYKKYDEDESGGGGFQWQSPENYCWEYLTTAYERQEESLIRSLHTHRNKRCSLVHDRIFSLLALCEDGKRVVVDYQKPRPKLLVDTLCSCVSSLCFCAVATVAGALQMENDSEGDTLTPQTWLHEYGIQIQLFSVWPGARDRRLTQGQASLSQFLGRTILKREMTIDPRTCPLCFSRIPERFSQYKGRILCLRGCCGELAHFYWEYAERVVEKPGVIRTGKFYLSTGFWGRNFITLDKSFNIRMTDQQQFPNREFILNFTFATIIQIRRDLPDDRKQDVCEHVDRGKSEKKSKTDARVFQECKRVPCELWSASPQQELFLQDT</sequence>
<evidence type="ECO:0000313" key="2">
    <source>
        <dbReference type="EMBL" id="KAH7084195.1"/>
    </source>
</evidence>
<dbReference type="Proteomes" id="UP000813461">
    <property type="component" value="Unassembled WGS sequence"/>
</dbReference>
<dbReference type="OrthoDB" id="5386682at2759"/>
<comment type="caution">
    <text evidence="2">The sequence shown here is derived from an EMBL/GenBank/DDBJ whole genome shotgun (WGS) entry which is preliminary data.</text>
</comment>
<keyword evidence="3" id="KW-1185">Reference proteome</keyword>
<reference evidence="2" key="1">
    <citation type="journal article" date="2021" name="Nat. Commun.">
        <title>Genetic determinants of endophytism in the Arabidopsis root mycobiome.</title>
        <authorList>
            <person name="Mesny F."/>
            <person name="Miyauchi S."/>
            <person name="Thiergart T."/>
            <person name="Pickel B."/>
            <person name="Atanasova L."/>
            <person name="Karlsson M."/>
            <person name="Huettel B."/>
            <person name="Barry K.W."/>
            <person name="Haridas S."/>
            <person name="Chen C."/>
            <person name="Bauer D."/>
            <person name="Andreopoulos W."/>
            <person name="Pangilinan J."/>
            <person name="LaButti K."/>
            <person name="Riley R."/>
            <person name="Lipzen A."/>
            <person name="Clum A."/>
            <person name="Drula E."/>
            <person name="Henrissat B."/>
            <person name="Kohler A."/>
            <person name="Grigoriev I.V."/>
            <person name="Martin F.M."/>
            <person name="Hacquard S."/>
        </authorList>
    </citation>
    <scope>NUCLEOTIDE SEQUENCE</scope>
    <source>
        <strain evidence="2">MPI-SDFR-AT-0120</strain>
    </source>
</reference>
<dbReference type="InterPro" id="IPR010730">
    <property type="entry name" value="HET"/>
</dbReference>
<dbReference type="InterPro" id="IPR052895">
    <property type="entry name" value="HetReg/Transcr_Mod"/>
</dbReference>
<feature type="domain" description="Heterokaryon incompatibility" evidence="1">
    <location>
        <begin position="152"/>
        <end position="270"/>
    </location>
</feature>
<dbReference type="AlphaFoldDB" id="A0A8K0R5B4"/>
<gene>
    <name evidence="2" type="ORF">FB567DRAFT_629745</name>
</gene>
<dbReference type="PANTHER" id="PTHR24148">
    <property type="entry name" value="ANKYRIN REPEAT DOMAIN-CONTAINING PROTEIN 39 HOMOLOG-RELATED"/>
    <property type="match status" value="1"/>
</dbReference>